<comment type="subcellular location">
    <subcellularLocation>
        <location evidence="1">Nucleus</location>
    </subcellularLocation>
</comment>
<dbReference type="Pfam" id="PF03754">
    <property type="entry name" value="At2g31720-like"/>
    <property type="match status" value="1"/>
</dbReference>
<evidence type="ECO:0000256" key="2">
    <source>
        <dbReference type="ARBA" id="ARBA00023015"/>
    </source>
</evidence>
<evidence type="ECO:0000313" key="6">
    <source>
        <dbReference type="EMBL" id="CAD5311832.1"/>
    </source>
</evidence>
<evidence type="ECO:0000256" key="4">
    <source>
        <dbReference type="ARBA" id="ARBA00023163"/>
    </source>
</evidence>
<reference evidence="6 9" key="2">
    <citation type="submission" date="2020-09" db="EMBL/GenBank/DDBJ databases">
        <authorList>
            <person name="Ashkenazy H."/>
        </authorList>
    </citation>
    <scope>NUCLEOTIDE SEQUENCE [LARGE SCALE GENOMIC DNA]</scope>
    <source>
        <strain evidence="9">cv. Cdm-0</strain>
    </source>
</reference>
<name>A0A654E934_ARATH</name>
<dbReference type="InterPro" id="IPR015300">
    <property type="entry name" value="DNA-bd_pseudobarrel_sf"/>
</dbReference>
<dbReference type="GO" id="GO:0003677">
    <property type="term" value="F:DNA binding"/>
    <property type="evidence" value="ECO:0007669"/>
    <property type="project" value="UniProtKB-KW"/>
</dbReference>
<dbReference type="PANTHER" id="PTHR31541">
    <property type="entry name" value="B3 DOMAIN PLANT PROTEIN-RELATED"/>
    <property type="match status" value="1"/>
</dbReference>
<sequence>MGTIHDEPFTACGDETECFGGNREGSQSFHSSSTKEENLEDSYLYLVHQRKEKPKIATRKANCRFDAGASSSGTREPTPEWLVRLMRVKYGENPINVINKELTATNVKPHHRRLSMPFSQIIDFEFLNPDEKRIIEEHANKEREEGVDVILVNFDRREYMLNLRRWNMGTSPLYILVSGRYNVVKGCRLKEGNEIRIWSFHFDDQLYLAMVPLTPTESG</sequence>
<proteinExistence type="predicted"/>
<dbReference type="InterPro" id="IPR005508">
    <property type="entry name" value="At2g31720-like"/>
</dbReference>
<keyword evidence="4" id="KW-0804">Transcription</keyword>
<protein>
    <submittedName>
        <fullName evidence="6">(thale cress) hypothetical protein</fullName>
    </submittedName>
</protein>
<keyword evidence="3" id="KW-0238">DNA-binding</keyword>
<keyword evidence="5" id="KW-0539">Nucleus</keyword>
<dbReference type="SUPFAM" id="SSF101936">
    <property type="entry name" value="DNA-binding pseudobarrel domain"/>
    <property type="match status" value="1"/>
</dbReference>
<dbReference type="Proteomes" id="UP000426265">
    <property type="component" value="Unassembled WGS sequence"/>
</dbReference>
<reference evidence="7 8" key="1">
    <citation type="submission" date="2019-11" db="EMBL/GenBank/DDBJ databases">
        <authorList>
            <person name="Jiao W.-B."/>
            <person name="Schneeberger K."/>
        </authorList>
    </citation>
    <scope>NUCLEOTIDE SEQUENCE [LARGE SCALE GENOMIC DNA]</scope>
    <source>
        <strain evidence="8">cv. An-1</strain>
    </source>
</reference>
<evidence type="ECO:0000313" key="8">
    <source>
        <dbReference type="Proteomes" id="UP000426265"/>
    </source>
</evidence>
<dbReference type="PANTHER" id="PTHR31541:SF61">
    <property type="entry name" value="TF-B3 DOMAIN-CONTAINING PROTEIN"/>
    <property type="match status" value="1"/>
</dbReference>
<dbReference type="GO" id="GO:0005634">
    <property type="term" value="C:nucleus"/>
    <property type="evidence" value="ECO:0007669"/>
    <property type="project" value="UniProtKB-SubCell"/>
</dbReference>
<dbReference type="Proteomes" id="UP000516314">
    <property type="component" value="Chromosome 1"/>
</dbReference>
<evidence type="ECO:0000256" key="1">
    <source>
        <dbReference type="ARBA" id="ARBA00004123"/>
    </source>
</evidence>
<dbReference type="EMBL" id="CACRSJ010000104">
    <property type="protein sequence ID" value="VYS45108.1"/>
    <property type="molecule type" value="Genomic_DNA"/>
</dbReference>
<evidence type="ECO:0000256" key="3">
    <source>
        <dbReference type="ARBA" id="ARBA00023125"/>
    </source>
</evidence>
<evidence type="ECO:0000313" key="9">
    <source>
        <dbReference type="Proteomes" id="UP000516314"/>
    </source>
</evidence>
<gene>
    <name evidence="7" type="ORF">AN1_LOCUS613</name>
    <name evidence="6" type="ORF">AT9943_LOCUS418</name>
</gene>
<accession>A0A654E934</accession>
<evidence type="ECO:0000256" key="5">
    <source>
        <dbReference type="ARBA" id="ARBA00023242"/>
    </source>
</evidence>
<keyword evidence="2" id="KW-0805">Transcription regulation</keyword>
<organism evidence="7 8">
    <name type="scientific">Arabidopsis thaliana</name>
    <name type="common">Mouse-ear cress</name>
    <dbReference type="NCBI Taxonomy" id="3702"/>
    <lineage>
        <taxon>Eukaryota</taxon>
        <taxon>Viridiplantae</taxon>
        <taxon>Streptophyta</taxon>
        <taxon>Embryophyta</taxon>
        <taxon>Tracheophyta</taxon>
        <taxon>Spermatophyta</taxon>
        <taxon>Magnoliopsida</taxon>
        <taxon>eudicotyledons</taxon>
        <taxon>Gunneridae</taxon>
        <taxon>Pentapetalae</taxon>
        <taxon>rosids</taxon>
        <taxon>malvids</taxon>
        <taxon>Brassicales</taxon>
        <taxon>Brassicaceae</taxon>
        <taxon>Camelineae</taxon>
        <taxon>Arabidopsis</taxon>
    </lineage>
</organism>
<dbReference type="Gene3D" id="2.40.330.10">
    <property type="entry name" value="DNA-binding pseudobarrel domain"/>
    <property type="match status" value="1"/>
</dbReference>
<dbReference type="AlphaFoldDB" id="A0A654E934"/>
<evidence type="ECO:0000313" key="7">
    <source>
        <dbReference type="EMBL" id="VYS45108.1"/>
    </source>
</evidence>
<dbReference type="EMBL" id="LR881466">
    <property type="protein sequence ID" value="CAD5311832.1"/>
    <property type="molecule type" value="Genomic_DNA"/>
</dbReference>
<dbReference type="ExpressionAtlas" id="A0A654E934">
    <property type="expression patterns" value="baseline"/>
</dbReference>